<evidence type="ECO:0000313" key="4">
    <source>
        <dbReference type="Proteomes" id="UP001251524"/>
    </source>
</evidence>
<evidence type="ECO:0000256" key="1">
    <source>
        <dbReference type="SAM" id="SignalP"/>
    </source>
</evidence>
<sequence length="442" mass="45739">MKLRAVVALTGLSVGLLSAIASQAQQAPPPAAASPAKVLKAAHLFDGRSGRLESPGLLVVQGNRIVGVGSAAPVPADAQVIDLGDATLLPGFIDAHTHIASDHDDNWAQGFYDNMLRFPVEQSFHAGRNAKATLQAGVTTAREVGAPDFVDVALRNAINGGLAEGPRLLVAGHAIGSTGGHCDSSPFPPDRVKPAGTLEGVCNSPDECKLAVREQMKFGADVIKICASGGVLSEADPVDVPQLTPAELSAIITEAHTWGRKVAAHSHGDVAARQAVEAGVDSIEHGSFLTTQTLQLMKKKGTYLVPTRMTQVWVVDKANTYPPKIGEKARAAGAAHTKMFKEALRIGVPIALGTDAAVYPHGLNAQEFGDMVDLGMSPAAALMTSSQGSAKLLGVDGETGTLEAGKFADIVAVPGNVLENIRATEKPVLVMKQGTVVRGGAQ</sequence>
<dbReference type="EMBL" id="JAVDVY010000001">
    <property type="protein sequence ID" value="MDR7133349.1"/>
    <property type="molecule type" value="Genomic_DNA"/>
</dbReference>
<keyword evidence="1" id="KW-0732">Signal</keyword>
<dbReference type="InterPro" id="IPR032466">
    <property type="entry name" value="Metal_Hydrolase"/>
</dbReference>
<dbReference type="InterPro" id="IPR011059">
    <property type="entry name" value="Metal-dep_hydrolase_composite"/>
</dbReference>
<dbReference type="Pfam" id="PF01979">
    <property type="entry name" value="Amidohydro_1"/>
    <property type="match status" value="1"/>
</dbReference>
<dbReference type="Proteomes" id="UP001251524">
    <property type="component" value="Unassembled WGS sequence"/>
</dbReference>
<organism evidence="3 4">
    <name type="scientific">Lysobacter niastensis</name>
    <dbReference type="NCBI Taxonomy" id="380629"/>
    <lineage>
        <taxon>Bacteria</taxon>
        <taxon>Pseudomonadati</taxon>
        <taxon>Pseudomonadota</taxon>
        <taxon>Gammaproteobacteria</taxon>
        <taxon>Lysobacterales</taxon>
        <taxon>Lysobacteraceae</taxon>
        <taxon>Lysobacter</taxon>
    </lineage>
</organism>
<feature type="chain" id="PRO_5047414976" evidence="1">
    <location>
        <begin position="28"/>
        <end position="442"/>
    </location>
</feature>
<dbReference type="PANTHER" id="PTHR43135:SF3">
    <property type="entry name" value="ALPHA-D-RIBOSE 1-METHYLPHOSPHONATE 5-TRIPHOSPHATE DIPHOSPHATASE"/>
    <property type="match status" value="1"/>
</dbReference>
<accession>A0ABU1W6Z0</accession>
<dbReference type="InterPro" id="IPR051781">
    <property type="entry name" value="Metallo-dep_Hydrolase"/>
</dbReference>
<dbReference type="RefSeq" id="WP_310057926.1">
    <property type="nucleotide sequence ID" value="NZ_JAVDVY010000001.1"/>
</dbReference>
<feature type="domain" description="Amidohydrolase-related" evidence="2">
    <location>
        <begin position="87"/>
        <end position="437"/>
    </location>
</feature>
<dbReference type="CDD" id="cd01299">
    <property type="entry name" value="Met_dep_hydrolase_A"/>
    <property type="match status" value="1"/>
</dbReference>
<gene>
    <name evidence="3" type="ORF">J2X06_000533</name>
</gene>
<evidence type="ECO:0000259" key="2">
    <source>
        <dbReference type="Pfam" id="PF01979"/>
    </source>
</evidence>
<comment type="caution">
    <text evidence="3">The sequence shown here is derived from an EMBL/GenBank/DDBJ whole genome shotgun (WGS) entry which is preliminary data.</text>
</comment>
<feature type="signal peptide" evidence="1">
    <location>
        <begin position="1"/>
        <end position="27"/>
    </location>
</feature>
<dbReference type="SUPFAM" id="SSF51556">
    <property type="entry name" value="Metallo-dependent hydrolases"/>
    <property type="match status" value="1"/>
</dbReference>
<proteinExistence type="predicted"/>
<name>A0ABU1W6Z0_9GAMM</name>
<reference evidence="3 4" key="1">
    <citation type="submission" date="2023-07" db="EMBL/GenBank/DDBJ databases">
        <title>Sorghum-associated microbial communities from plants grown in Nebraska, USA.</title>
        <authorList>
            <person name="Schachtman D."/>
        </authorList>
    </citation>
    <scope>NUCLEOTIDE SEQUENCE [LARGE SCALE GENOMIC DNA]</scope>
    <source>
        <strain evidence="3 4">BE198</strain>
    </source>
</reference>
<dbReference type="Gene3D" id="3.20.20.140">
    <property type="entry name" value="Metal-dependent hydrolases"/>
    <property type="match status" value="1"/>
</dbReference>
<dbReference type="PANTHER" id="PTHR43135">
    <property type="entry name" value="ALPHA-D-RIBOSE 1-METHYLPHOSPHONATE 5-TRIPHOSPHATE DIPHOSPHATASE"/>
    <property type="match status" value="1"/>
</dbReference>
<dbReference type="InterPro" id="IPR006680">
    <property type="entry name" value="Amidohydro-rel"/>
</dbReference>
<protein>
    <submittedName>
        <fullName evidence="3">Imidazolonepropionase-like amidohydrolase</fullName>
    </submittedName>
</protein>
<evidence type="ECO:0000313" key="3">
    <source>
        <dbReference type="EMBL" id="MDR7133349.1"/>
    </source>
</evidence>
<dbReference type="Gene3D" id="2.30.40.10">
    <property type="entry name" value="Urease, subunit C, domain 1"/>
    <property type="match status" value="1"/>
</dbReference>
<dbReference type="SUPFAM" id="SSF51338">
    <property type="entry name" value="Composite domain of metallo-dependent hydrolases"/>
    <property type="match status" value="1"/>
</dbReference>
<keyword evidence="4" id="KW-1185">Reference proteome</keyword>
<dbReference type="InterPro" id="IPR057744">
    <property type="entry name" value="OTAase-like"/>
</dbReference>